<feature type="transmembrane region" description="Helical" evidence="1">
    <location>
        <begin position="103"/>
        <end position="130"/>
    </location>
</feature>
<feature type="transmembrane region" description="Helical" evidence="1">
    <location>
        <begin position="48"/>
        <end position="73"/>
    </location>
</feature>
<protein>
    <recommendedName>
        <fullName evidence="4">ABC-2 family transporter protein</fullName>
    </recommendedName>
</protein>
<evidence type="ECO:0000256" key="1">
    <source>
        <dbReference type="SAM" id="Phobius"/>
    </source>
</evidence>
<feature type="transmembrane region" description="Helical" evidence="1">
    <location>
        <begin position="150"/>
        <end position="171"/>
    </location>
</feature>
<dbReference type="STRING" id="439219.SAMN02910293_00902"/>
<proteinExistence type="predicted"/>
<feature type="transmembrane region" description="Helical" evidence="1">
    <location>
        <begin position="220"/>
        <end position="242"/>
    </location>
</feature>
<sequence length="249" mass="28455">MFSKLLKYELKFVGKWYFALNTGLLLIAALLGFVIKSLDTNPQSMNEIIPFFLFLILGALIASSWLATITIIVKRFYSHIFGREGYLTLTLPVSIHQIIISKLLVSVLWSIFNTLVILISIGLLFLPSVGIKETLIFLPSINDVLPFNNLLLLIFYTFMSNISGNLLIYFALSIGQLFSDHRILMSFVAYFSIIIALILFTTPLLEKFMPYDDLFSTPFFIYYILAFVIESSIFYFGTAYIIKNKLNLQ</sequence>
<evidence type="ECO:0008006" key="4">
    <source>
        <dbReference type="Google" id="ProtNLM"/>
    </source>
</evidence>
<dbReference type="RefSeq" id="WP_074485800.1">
    <property type="nucleotide sequence ID" value="NZ_FMXP01000010.1"/>
</dbReference>
<feature type="transmembrane region" description="Helical" evidence="1">
    <location>
        <begin position="12"/>
        <end position="36"/>
    </location>
</feature>
<accession>A0A1G6BB01</accession>
<reference evidence="2 3" key="1">
    <citation type="submission" date="2016-10" db="EMBL/GenBank/DDBJ databases">
        <authorList>
            <person name="de Groot N.N."/>
        </authorList>
    </citation>
    <scope>NUCLEOTIDE SEQUENCE [LARGE SCALE GENOMIC DNA]</scope>
    <source>
        <strain evidence="2 3">A-4</strain>
    </source>
</reference>
<keyword evidence="3" id="KW-1185">Reference proteome</keyword>
<evidence type="ECO:0000313" key="3">
    <source>
        <dbReference type="Proteomes" id="UP000182508"/>
    </source>
</evidence>
<name>A0A1G6BB01_9STRE</name>
<keyword evidence="1" id="KW-0472">Membrane</keyword>
<keyword evidence="1" id="KW-0812">Transmembrane</keyword>
<dbReference type="Proteomes" id="UP000182508">
    <property type="component" value="Unassembled WGS sequence"/>
</dbReference>
<organism evidence="2 3">
    <name type="scientific">Streptococcus henryi</name>
    <dbReference type="NCBI Taxonomy" id="439219"/>
    <lineage>
        <taxon>Bacteria</taxon>
        <taxon>Bacillati</taxon>
        <taxon>Bacillota</taxon>
        <taxon>Bacilli</taxon>
        <taxon>Lactobacillales</taxon>
        <taxon>Streptococcaceae</taxon>
        <taxon>Streptococcus</taxon>
    </lineage>
</organism>
<feature type="transmembrane region" description="Helical" evidence="1">
    <location>
        <begin position="183"/>
        <end position="200"/>
    </location>
</feature>
<evidence type="ECO:0000313" key="2">
    <source>
        <dbReference type="EMBL" id="SDB17834.1"/>
    </source>
</evidence>
<gene>
    <name evidence="2" type="ORF">SAMN02910293_00902</name>
</gene>
<dbReference type="AlphaFoldDB" id="A0A1G6BB01"/>
<dbReference type="eggNOG" id="COG1131">
    <property type="taxonomic scope" value="Bacteria"/>
</dbReference>
<dbReference type="EMBL" id="FMXP01000010">
    <property type="protein sequence ID" value="SDB17834.1"/>
    <property type="molecule type" value="Genomic_DNA"/>
</dbReference>
<keyword evidence="1" id="KW-1133">Transmembrane helix</keyword>